<dbReference type="InterPro" id="IPR036775">
    <property type="entry name" value="DNA_pol_Y-fam_lit_finger_sf"/>
</dbReference>
<evidence type="ECO:0000313" key="4">
    <source>
        <dbReference type="EMBL" id="AIE84347.1"/>
    </source>
</evidence>
<evidence type="ECO:0000259" key="3">
    <source>
        <dbReference type="Pfam" id="PF11799"/>
    </source>
</evidence>
<dbReference type="PANTHER" id="PTHR35369">
    <property type="entry name" value="BLR3025 PROTEIN-RELATED"/>
    <property type="match status" value="1"/>
</dbReference>
<dbReference type="Gene3D" id="3.30.1490.100">
    <property type="entry name" value="DNA polymerase, Y-family, little finger domain"/>
    <property type="match status" value="1"/>
</dbReference>
<dbReference type="InterPro" id="IPR001126">
    <property type="entry name" value="UmuC"/>
</dbReference>
<dbReference type="Gene3D" id="1.10.150.20">
    <property type="entry name" value="5' to 3' exonuclease, C-terminal subdomain"/>
    <property type="match status" value="1"/>
</dbReference>
<dbReference type="GO" id="GO:0003684">
    <property type="term" value="F:damaged DNA binding"/>
    <property type="evidence" value="ECO:0007669"/>
    <property type="project" value="InterPro"/>
</dbReference>
<dbReference type="KEGG" id="fgi:OP10G_0979"/>
<evidence type="ECO:0000256" key="1">
    <source>
        <dbReference type="ARBA" id="ARBA00022763"/>
    </source>
</evidence>
<protein>
    <submittedName>
        <fullName evidence="4">Putative DNA polymerase IV</fullName>
    </submittedName>
</protein>
<dbReference type="InterPro" id="IPR050356">
    <property type="entry name" value="SulA_CellDiv_inhibitor"/>
</dbReference>
<sequence>MLRIQLDGFYIQPIQHCGPLVVVREGVVLDSNPDARLRGVSEGFTARNAINIIPNLTLRTWREDDYRERCTKWLDGCLDFCDVIEPEDQHVAYLDLSGHPAPGEIAVRVVESLEKATGLPVRFGAGPSKWVAFLASQHGDWGQAVREPAAFLAPLPVLELLPIAMASRERLRFLGYRKIGDVAKLDIATLRSQFGEEALTILRAAAGSQGDPVEAIYPPDSIADRVFFPSPLESLEAIDANLRLLAQCLGGRLMGKGQEGSSLELSIETETAGWQTRTREFAKPMRAQPAIFAALQALWSETPIEEPVLALGARLRNLRLVVGFQPALVGRARANDRVVRLERTVAQIHTTFGERAVLRASEMPVARRVRVLREWQNVLGWR</sequence>
<feature type="domain" description="UmuC" evidence="2">
    <location>
        <begin position="19"/>
        <end position="136"/>
    </location>
</feature>
<dbReference type="InterPro" id="IPR017961">
    <property type="entry name" value="DNA_pol_Y-fam_little_finger"/>
</dbReference>
<dbReference type="Pfam" id="PF00817">
    <property type="entry name" value="IMS"/>
    <property type="match status" value="1"/>
</dbReference>
<dbReference type="PANTHER" id="PTHR35369:SF2">
    <property type="entry name" value="BLR3025 PROTEIN"/>
    <property type="match status" value="1"/>
</dbReference>
<dbReference type="GO" id="GO:0006281">
    <property type="term" value="P:DNA repair"/>
    <property type="evidence" value="ECO:0007669"/>
    <property type="project" value="InterPro"/>
</dbReference>
<dbReference type="InterPro" id="IPR043502">
    <property type="entry name" value="DNA/RNA_pol_sf"/>
</dbReference>
<name>A0A068NLQ4_FIMGI</name>
<feature type="domain" description="DNA polymerase Y-family little finger" evidence="3">
    <location>
        <begin position="221"/>
        <end position="318"/>
    </location>
</feature>
<gene>
    <name evidence="4" type="ORF">OP10G_0979</name>
</gene>
<dbReference type="HOGENOM" id="CLU_723098_0_0_0"/>
<dbReference type="AlphaFoldDB" id="A0A068NLQ4"/>
<organism evidence="4 5">
    <name type="scientific">Fimbriimonas ginsengisoli Gsoil 348</name>
    <dbReference type="NCBI Taxonomy" id="661478"/>
    <lineage>
        <taxon>Bacteria</taxon>
        <taxon>Bacillati</taxon>
        <taxon>Armatimonadota</taxon>
        <taxon>Fimbriimonadia</taxon>
        <taxon>Fimbriimonadales</taxon>
        <taxon>Fimbriimonadaceae</taxon>
        <taxon>Fimbriimonas</taxon>
    </lineage>
</organism>
<evidence type="ECO:0000259" key="2">
    <source>
        <dbReference type="Pfam" id="PF00817"/>
    </source>
</evidence>
<accession>A0A068NLQ4</accession>
<dbReference type="SUPFAM" id="SSF56672">
    <property type="entry name" value="DNA/RNA polymerases"/>
    <property type="match status" value="1"/>
</dbReference>
<proteinExistence type="predicted"/>
<evidence type="ECO:0000313" key="5">
    <source>
        <dbReference type="Proteomes" id="UP000027982"/>
    </source>
</evidence>
<dbReference type="Pfam" id="PF11799">
    <property type="entry name" value="IMS_C"/>
    <property type="match status" value="1"/>
</dbReference>
<keyword evidence="5" id="KW-1185">Reference proteome</keyword>
<dbReference type="eggNOG" id="COG0389">
    <property type="taxonomic scope" value="Bacteria"/>
</dbReference>
<dbReference type="RefSeq" id="WP_025227010.1">
    <property type="nucleotide sequence ID" value="NZ_CP007139.1"/>
</dbReference>
<dbReference type="OrthoDB" id="9808813at2"/>
<dbReference type="EMBL" id="CP007139">
    <property type="protein sequence ID" value="AIE84347.1"/>
    <property type="molecule type" value="Genomic_DNA"/>
</dbReference>
<keyword evidence="1" id="KW-0227">DNA damage</keyword>
<reference evidence="4 5" key="1">
    <citation type="journal article" date="2014" name="PLoS ONE">
        <title>The first complete genome sequence of the class fimbriimonadia in the phylum armatimonadetes.</title>
        <authorList>
            <person name="Hu Z.Y."/>
            <person name="Wang Y.Z."/>
            <person name="Im W.T."/>
            <person name="Wang S.Y."/>
            <person name="Zhao G.P."/>
            <person name="Zheng H.J."/>
            <person name="Quan Z.X."/>
        </authorList>
    </citation>
    <scope>NUCLEOTIDE SEQUENCE [LARGE SCALE GENOMIC DNA]</scope>
    <source>
        <strain evidence="4">Gsoil 348</strain>
    </source>
</reference>
<dbReference type="STRING" id="661478.OP10G_0979"/>
<dbReference type="Proteomes" id="UP000027982">
    <property type="component" value="Chromosome"/>
</dbReference>